<dbReference type="InterPro" id="IPR001881">
    <property type="entry name" value="EGF-like_Ca-bd_dom"/>
</dbReference>
<dbReference type="InterPro" id="IPR002126">
    <property type="entry name" value="Cadherin-like_dom"/>
</dbReference>
<dbReference type="InterPro" id="IPR015919">
    <property type="entry name" value="Cadherin-like_sf"/>
</dbReference>
<protein>
    <recommendedName>
        <fullName evidence="24">Neural-cadherin</fullName>
    </recommendedName>
</protein>
<dbReference type="PROSITE" id="PS01186">
    <property type="entry name" value="EGF_2"/>
    <property type="match status" value="2"/>
</dbReference>
<accession>A0A7J7J0M9</accession>
<dbReference type="InterPro" id="IPR018097">
    <property type="entry name" value="EGF_Ca-bd_CS"/>
</dbReference>
<dbReference type="SUPFAM" id="SSF57196">
    <property type="entry name" value="EGF/Laminin"/>
    <property type="match status" value="1"/>
</dbReference>
<evidence type="ECO:0000313" key="22">
    <source>
        <dbReference type="EMBL" id="KAF6019018.1"/>
    </source>
</evidence>
<dbReference type="SUPFAM" id="SSF49899">
    <property type="entry name" value="Concanavalin A-like lectins/glucanases"/>
    <property type="match status" value="2"/>
</dbReference>
<dbReference type="GO" id="GO:0007156">
    <property type="term" value="P:homophilic cell adhesion via plasma membrane adhesion molecules"/>
    <property type="evidence" value="ECO:0007669"/>
    <property type="project" value="InterPro"/>
</dbReference>
<dbReference type="Pfam" id="PF24811">
    <property type="entry name" value="Ig_Shg"/>
    <property type="match status" value="1"/>
</dbReference>
<feature type="domain" description="Cadherin" evidence="21">
    <location>
        <begin position="55"/>
        <end position="166"/>
    </location>
</feature>
<dbReference type="PROSITE" id="PS00010">
    <property type="entry name" value="ASX_HYDROXYL"/>
    <property type="match status" value="2"/>
</dbReference>
<evidence type="ECO:0000256" key="4">
    <source>
        <dbReference type="ARBA" id="ARBA00022723"/>
    </source>
</evidence>
<feature type="domain" description="Laminin G" evidence="19">
    <location>
        <begin position="605"/>
        <end position="809"/>
    </location>
</feature>
<evidence type="ECO:0000259" key="20">
    <source>
        <dbReference type="PROSITE" id="PS50026"/>
    </source>
</evidence>
<name>A0A7J7J0M9_BUGNE</name>
<evidence type="ECO:0000256" key="3">
    <source>
        <dbReference type="ARBA" id="ARBA00022692"/>
    </source>
</evidence>
<dbReference type="SMART" id="SM00112">
    <property type="entry name" value="CA"/>
    <property type="match status" value="2"/>
</dbReference>
<dbReference type="PANTHER" id="PTHR24027">
    <property type="entry name" value="CADHERIN-23"/>
    <property type="match status" value="1"/>
</dbReference>
<dbReference type="Pfam" id="PF00028">
    <property type="entry name" value="Cadherin"/>
    <property type="match status" value="1"/>
</dbReference>
<evidence type="ECO:0000256" key="9">
    <source>
        <dbReference type="ARBA" id="ARBA00022989"/>
    </source>
</evidence>
<comment type="function">
    <text evidence="16">Cadherins are calcium-dependent cell adhesion proteins.</text>
</comment>
<comment type="caution">
    <text evidence="14">Lacks conserved residue(s) required for the propagation of feature annotation.</text>
</comment>
<keyword evidence="4" id="KW-0479">Metal-binding</keyword>
<dbReference type="InterPro" id="IPR056370">
    <property type="entry name" value="Shg-like_Ig-like"/>
</dbReference>
<feature type="region of interest" description="Disordered" evidence="17">
    <location>
        <begin position="1257"/>
        <end position="1302"/>
    </location>
</feature>
<keyword evidence="11 14" id="KW-1015">Disulfide bond</keyword>
<gene>
    <name evidence="22" type="ORF">EB796_022663</name>
</gene>
<dbReference type="SMART" id="SM00181">
    <property type="entry name" value="EGF"/>
    <property type="match status" value="4"/>
</dbReference>
<evidence type="ECO:0000259" key="21">
    <source>
        <dbReference type="PROSITE" id="PS50268"/>
    </source>
</evidence>
<dbReference type="PROSITE" id="PS50268">
    <property type="entry name" value="CADHERIN_2"/>
    <property type="match status" value="3"/>
</dbReference>
<evidence type="ECO:0000313" key="23">
    <source>
        <dbReference type="Proteomes" id="UP000593567"/>
    </source>
</evidence>
<dbReference type="GO" id="GO:0016339">
    <property type="term" value="P:calcium-dependent cell-cell adhesion via plasma membrane cell adhesion molecules"/>
    <property type="evidence" value="ECO:0007669"/>
    <property type="project" value="TreeGrafter"/>
</dbReference>
<keyword evidence="23" id="KW-1185">Reference proteome</keyword>
<comment type="subcellular location">
    <subcellularLocation>
        <location evidence="1 15">Cell membrane</location>
        <topology evidence="1 15">Single-pass type I membrane protein</topology>
    </subcellularLocation>
</comment>
<evidence type="ECO:0000256" key="18">
    <source>
        <dbReference type="SAM" id="Phobius"/>
    </source>
</evidence>
<dbReference type="EMBL" id="VXIV02003258">
    <property type="protein sequence ID" value="KAF6019018.1"/>
    <property type="molecule type" value="Genomic_DNA"/>
</dbReference>
<dbReference type="PRINTS" id="PR00205">
    <property type="entry name" value="CADHERIN"/>
</dbReference>
<dbReference type="Pfam" id="PF02210">
    <property type="entry name" value="Laminin_G_2"/>
    <property type="match status" value="1"/>
</dbReference>
<evidence type="ECO:0000256" key="7">
    <source>
        <dbReference type="ARBA" id="ARBA00022837"/>
    </source>
</evidence>
<keyword evidence="9 18" id="KW-1133">Transmembrane helix</keyword>
<dbReference type="FunFam" id="2.60.40.60:FF:000092">
    <property type="entry name" value="Protocadherin 8"/>
    <property type="match status" value="1"/>
</dbReference>
<keyword evidence="12" id="KW-0325">Glycoprotein</keyword>
<dbReference type="SUPFAM" id="SSF49313">
    <property type="entry name" value="Cadherin-like"/>
    <property type="match status" value="1"/>
</dbReference>
<dbReference type="Pfam" id="PF00008">
    <property type="entry name" value="EGF"/>
    <property type="match status" value="1"/>
</dbReference>
<dbReference type="Proteomes" id="UP000593567">
    <property type="component" value="Unassembled WGS sequence"/>
</dbReference>
<dbReference type="InterPro" id="IPR000152">
    <property type="entry name" value="EGF-type_Asp/Asn_hydroxyl_site"/>
</dbReference>
<dbReference type="InterPro" id="IPR020894">
    <property type="entry name" value="Cadherin_CS"/>
</dbReference>
<comment type="caution">
    <text evidence="22">The sequence shown here is derived from an EMBL/GenBank/DDBJ whole genome shotgun (WGS) entry which is preliminary data.</text>
</comment>
<feature type="disulfide bond" evidence="14">
    <location>
        <begin position="575"/>
        <end position="592"/>
    </location>
</feature>
<dbReference type="Gene3D" id="2.60.40.60">
    <property type="entry name" value="Cadherins"/>
    <property type="match status" value="2"/>
</dbReference>
<evidence type="ECO:0000256" key="2">
    <source>
        <dbReference type="ARBA" id="ARBA00022475"/>
    </source>
</evidence>
<keyword evidence="14" id="KW-0245">EGF-like domain</keyword>
<dbReference type="Pfam" id="PF00054">
    <property type="entry name" value="Laminin_G_1"/>
    <property type="match status" value="1"/>
</dbReference>
<dbReference type="SMART" id="SM00179">
    <property type="entry name" value="EGF_CA"/>
    <property type="match status" value="3"/>
</dbReference>
<evidence type="ECO:0000256" key="10">
    <source>
        <dbReference type="ARBA" id="ARBA00023136"/>
    </source>
</evidence>
<keyword evidence="6" id="KW-0677">Repeat</keyword>
<dbReference type="InterPro" id="IPR013320">
    <property type="entry name" value="ConA-like_dom_sf"/>
</dbReference>
<dbReference type="CDD" id="cd00054">
    <property type="entry name" value="EGF_CA"/>
    <property type="match status" value="2"/>
</dbReference>
<dbReference type="GO" id="GO:0000902">
    <property type="term" value="P:cell morphogenesis"/>
    <property type="evidence" value="ECO:0007669"/>
    <property type="project" value="TreeGrafter"/>
</dbReference>
<dbReference type="GO" id="GO:0016342">
    <property type="term" value="C:catenin complex"/>
    <property type="evidence" value="ECO:0007669"/>
    <property type="project" value="TreeGrafter"/>
</dbReference>
<evidence type="ECO:0000259" key="19">
    <source>
        <dbReference type="PROSITE" id="PS50025"/>
    </source>
</evidence>
<dbReference type="CDD" id="cd11304">
    <property type="entry name" value="Cadherin_repeat"/>
    <property type="match status" value="2"/>
</dbReference>
<dbReference type="OrthoDB" id="6079678at2759"/>
<dbReference type="InterPro" id="IPR000233">
    <property type="entry name" value="Cadherin_Y-type_LIR"/>
</dbReference>
<dbReference type="PROSITE" id="PS01187">
    <property type="entry name" value="EGF_CA"/>
    <property type="match status" value="1"/>
</dbReference>
<feature type="domain" description="EGF-like" evidence="20">
    <location>
        <begin position="1098"/>
        <end position="1140"/>
    </location>
</feature>
<evidence type="ECO:0000256" key="17">
    <source>
        <dbReference type="SAM" id="MobiDB-lite"/>
    </source>
</evidence>
<dbReference type="InterPro" id="IPR027397">
    <property type="entry name" value="Catenin-bd_sf"/>
</dbReference>
<dbReference type="PROSITE" id="PS00022">
    <property type="entry name" value="EGF_1"/>
    <property type="match status" value="2"/>
</dbReference>
<feature type="domain" description="Cadherin" evidence="21">
    <location>
        <begin position="9"/>
        <end position="54"/>
    </location>
</feature>
<dbReference type="GO" id="GO:0008013">
    <property type="term" value="F:beta-catenin binding"/>
    <property type="evidence" value="ECO:0007669"/>
    <property type="project" value="TreeGrafter"/>
</dbReference>
<dbReference type="PANTHER" id="PTHR24027:SF422">
    <property type="entry name" value="CADHERIN DOMAIN-CONTAINING PROTEIN"/>
    <property type="match status" value="1"/>
</dbReference>
<feature type="domain" description="EGF-like" evidence="20">
    <location>
        <begin position="566"/>
        <end position="604"/>
    </location>
</feature>
<evidence type="ECO:0000256" key="5">
    <source>
        <dbReference type="ARBA" id="ARBA00022729"/>
    </source>
</evidence>
<dbReference type="GO" id="GO:0034332">
    <property type="term" value="P:adherens junction organization"/>
    <property type="evidence" value="ECO:0007669"/>
    <property type="project" value="TreeGrafter"/>
</dbReference>
<feature type="disulfide bond" evidence="14">
    <location>
        <begin position="594"/>
        <end position="603"/>
    </location>
</feature>
<dbReference type="GO" id="GO:0005912">
    <property type="term" value="C:adherens junction"/>
    <property type="evidence" value="ECO:0007669"/>
    <property type="project" value="TreeGrafter"/>
</dbReference>
<keyword evidence="5" id="KW-0732">Signal</keyword>
<evidence type="ECO:0000256" key="1">
    <source>
        <dbReference type="ARBA" id="ARBA00004251"/>
    </source>
</evidence>
<dbReference type="PROSITE" id="PS00232">
    <property type="entry name" value="CADHERIN_1"/>
    <property type="match status" value="1"/>
</dbReference>
<feature type="transmembrane region" description="Helical" evidence="18">
    <location>
        <begin position="1154"/>
        <end position="1176"/>
    </location>
</feature>
<feature type="disulfide bond" evidence="14">
    <location>
        <begin position="843"/>
        <end position="852"/>
    </location>
</feature>
<evidence type="ECO:0000256" key="14">
    <source>
        <dbReference type="PROSITE-ProRule" id="PRU00076"/>
    </source>
</evidence>
<keyword evidence="8 15" id="KW-0130">Cell adhesion</keyword>
<evidence type="ECO:0000256" key="15">
    <source>
        <dbReference type="RuleBase" id="RU003318"/>
    </source>
</evidence>
<dbReference type="GO" id="GO:0007043">
    <property type="term" value="P:cell-cell junction assembly"/>
    <property type="evidence" value="ECO:0007669"/>
    <property type="project" value="TreeGrafter"/>
</dbReference>
<reference evidence="22" key="1">
    <citation type="submission" date="2020-06" db="EMBL/GenBank/DDBJ databases">
        <title>Draft genome of Bugula neritina, a colonial animal packing powerful symbionts and potential medicines.</title>
        <authorList>
            <person name="Rayko M."/>
        </authorList>
    </citation>
    <scope>NUCLEOTIDE SEQUENCE [LARGE SCALE GENOMIC DNA]</scope>
    <source>
        <strain evidence="22">Kwan_BN1</strain>
    </source>
</reference>
<dbReference type="GO" id="GO:0045296">
    <property type="term" value="F:cadherin binding"/>
    <property type="evidence" value="ECO:0007669"/>
    <property type="project" value="TreeGrafter"/>
</dbReference>
<dbReference type="Gene3D" id="2.10.25.10">
    <property type="entry name" value="Laminin"/>
    <property type="match status" value="3"/>
</dbReference>
<keyword evidence="2" id="KW-1003">Cell membrane</keyword>
<feature type="domain" description="Cadherin" evidence="21">
    <location>
        <begin position="171"/>
        <end position="289"/>
    </location>
</feature>
<feature type="domain" description="Laminin G" evidence="19">
    <location>
        <begin position="856"/>
        <end position="1056"/>
    </location>
</feature>
<feature type="domain" description="EGF-like" evidence="20">
    <location>
        <begin position="812"/>
        <end position="853"/>
    </location>
</feature>
<keyword evidence="7 13" id="KW-0106">Calcium</keyword>
<evidence type="ECO:0008006" key="24">
    <source>
        <dbReference type="Google" id="ProtNLM"/>
    </source>
</evidence>
<dbReference type="Gene3D" id="2.60.120.200">
    <property type="match status" value="2"/>
</dbReference>
<evidence type="ECO:0000256" key="6">
    <source>
        <dbReference type="ARBA" id="ARBA00022737"/>
    </source>
</evidence>
<sequence length="1324" mass="146207">MNVLLNFRLDFEHFHEKGIPPVINIEVTVKDGIYEDTANVKITVVDENDETPTFNPNTVTVDLLESVPIDTPVHTFTATDRDASSTPRNSEIEYYISRTLNSDFDRYFKIDVKSGEVKTQKFLDRELLETHTVKVLAVDNGFPHRRTGTSTLIVVLDDVNDNGPRLVDPVVHIVENMPIGSHTIPREILAVDDDDNKIGHGPPFRMVPTNGSQANPFLEFIFHEEWDVPAGLLVANGAGEVLTKTVLDREASQGAEIDFYLQLFDKQNKSDTRQLTVVVADEDDNPPSPGHRDALVYNYKGEYQIVDIGDCYAEDPDDWDKPYKTYEKVGEWNSGFSIDSNSGMITVDMRELPSGVYEFRCKVIDNYIKDTTCAFNCNVEGGTAAQVELCKDKCRVKAEAISTVRATIKTIEEAPVWNGASIRIKGTALEFLEPDSTGQSPYDTFITRMANTLNTNTDSIDVFSVLDSNTPGYVDIRYSAHGSPYYNTSKLIGAVLDDPELGKALGMPLAQVPINECLQEVCDSGCTNTLVILDIPTLVNANGSSLVGVTVVVEANCTCSTDDGSEDQYCTPESCLNGGVCIYNKHSRTTSCECPKSFDGPRCQQLRHSFSGNGWAQYKTLSQCGNGTTSIEVMTAQSNGIILYNGPNTDPGSGADAVTDYLAITLSNGKPVVYVDYGTGHVILTVNKVINDGKWHKLEVAKIDRVVTLTVDDCRDPYSLDPDTSQVSDSRNFCQDTQPTPGENRFLNVATLVELGGRQNSATTWWPNEVQVSSRSSFNGCVKKLKHNGELYDLYIGAVGRHSNSEDSCPREDRACTDSNGMPVCGANGVCTGRMDGKYTCECKPGWRGDGCLIETGYMDFSPNSYVEWKMESFCQSATECLKENFETDIRLSFRSRDTDNNGLLFYVQGNVDGEYIKLLIVAGQLQLRYNIGSDVIDPADAEQIATLPVTVTDGDLHHVTLTRYGKRFTLQLDGGEGRYFAQHEDVYSHQLFATDGRFVSGADILASNISASSDLDNTCVTDIRYNNKWLPSTESENSQSADIRLLRRQNVAVGCSSDGCADVNCPGIQQCVDIWRDFDCRCPGGYITLYTAPYCEDINECFPNNPCFHGKCINTKGSFTCDCDIHEDTKKLYTGQLCNLAPSASKLLVASNGIIALIMAILLVLLLALGIFCYVTRRSSIQKSETLIDPYNDIKETIYNYDEEGMPEEDQHGYDISRLSKPLYPNIHPFTDVPLQKSPPEYNDQPDVGNFINGRLNDADDDPTNCPGDELKDYDYEGMGSDAGTLSSLHSSSSGGDQDFDYLNDWGPKFSRLADMYAGEDDL</sequence>
<evidence type="ECO:0000256" key="16">
    <source>
        <dbReference type="RuleBase" id="RU004357"/>
    </source>
</evidence>
<organism evidence="22 23">
    <name type="scientific">Bugula neritina</name>
    <name type="common">Brown bryozoan</name>
    <name type="synonym">Sertularia neritina</name>
    <dbReference type="NCBI Taxonomy" id="10212"/>
    <lineage>
        <taxon>Eukaryota</taxon>
        <taxon>Metazoa</taxon>
        <taxon>Spiralia</taxon>
        <taxon>Lophotrochozoa</taxon>
        <taxon>Bryozoa</taxon>
        <taxon>Gymnolaemata</taxon>
        <taxon>Cheilostomatida</taxon>
        <taxon>Flustrina</taxon>
        <taxon>Buguloidea</taxon>
        <taxon>Bugulidae</taxon>
        <taxon>Bugula</taxon>
    </lineage>
</organism>
<dbReference type="Gene3D" id="4.10.900.10">
    <property type="entry name" value="TCF3-CBD (Catenin binding domain)"/>
    <property type="match status" value="1"/>
</dbReference>
<evidence type="ECO:0000256" key="12">
    <source>
        <dbReference type="ARBA" id="ARBA00023180"/>
    </source>
</evidence>
<proteinExistence type="predicted"/>
<keyword evidence="3 15" id="KW-0812">Transmembrane</keyword>
<dbReference type="GO" id="GO:0005509">
    <property type="term" value="F:calcium ion binding"/>
    <property type="evidence" value="ECO:0007669"/>
    <property type="project" value="UniProtKB-UniRule"/>
</dbReference>
<dbReference type="InterPro" id="IPR039808">
    <property type="entry name" value="Cadherin"/>
</dbReference>
<dbReference type="Pfam" id="PF01049">
    <property type="entry name" value="CADH_Y-type_LIR"/>
    <property type="match status" value="1"/>
</dbReference>
<dbReference type="PROSITE" id="PS50025">
    <property type="entry name" value="LAM_G_DOMAIN"/>
    <property type="match status" value="2"/>
</dbReference>
<dbReference type="FunFam" id="4.10.900.10:FF:000001">
    <property type="entry name" value="Cadherin 2"/>
    <property type="match status" value="1"/>
</dbReference>
<dbReference type="PROSITE" id="PS50026">
    <property type="entry name" value="EGF_3"/>
    <property type="match status" value="3"/>
</dbReference>
<keyword evidence="10 18" id="KW-0472">Membrane</keyword>
<dbReference type="SMART" id="SM00282">
    <property type="entry name" value="LamG"/>
    <property type="match status" value="2"/>
</dbReference>
<dbReference type="GO" id="GO:0044331">
    <property type="term" value="P:cell-cell adhesion mediated by cadherin"/>
    <property type="evidence" value="ECO:0007669"/>
    <property type="project" value="TreeGrafter"/>
</dbReference>
<dbReference type="InterPro" id="IPR000742">
    <property type="entry name" value="EGF"/>
</dbReference>
<evidence type="ECO:0000256" key="8">
    <source>
        <dbReference type="ARBA" id="ARBA00022889"/>
    </source>
</evidence>
<dbReference type="Pfam" id="PF23106">
    <property type="entry name" value="EGF_Teneurin"/>
    <property type="match status" value="1"/>
</dbReference>
<evidence type="ECO:0000256" key="13">
    <source>
        <dbReference type="PROSITE-ProRule" id="PRU00043"/>
    </source>
</evidence>
<dbReference type="GO" id="GO:0016477">
    <property type="term" value="P:cell migration"/>
    <property type="evidence" value="ECO:0007669"/>
    <property type="project" value="TreeGrafter"/>
</dbReference>
<dbReference type="CDD" id="cd00110">
    <property type="entry name" value="LamG"/>
    <property type="match status" value="2"/>
</dbReference>
<evidence type="ECO:0000256" key="11">
    <source>
        <dbReference type="ARBA" id="ARBA00023157"/>
    </source>
</evidence>
<dbReference type="InterPro" id="IPR001791">
    <property type="entry name" value="Laminin_G"/>
</dbReference>